<keyword evidence="2" id="KW-1185">Reference proteome</keyword>
<dbReference type="KEGG" id="rmo:MCI_06730"/>
<evidence type="ECO:0000313" key="1">
    <source>
        <dbReference type="EMBL" id="AFC74131.1"/>
    </source>
</evidence>
<accession>H8KDE0</accession>
<dbReference type="EMBL" id="CP003340">
    <property type="protein sequence ID" value="AFC74131.1"/>
    <property type="molecule type" value="Genomic_DNA"/>
</dbReference>
<dbReference type="HOGENOM" id="CLU_2957756_0_0_5"/>
<organism evidence="1 2">
    <name type="scientific">Rickettsia montanensis (strain OSU 85-930)</name>
    <dbReference type="NCBI Taxonomy" id="1105114"/>
    <lineage>
        <taxon>Bacteria</taxon>
        <taxon>Pseudomonadati</taxon>
        <taxon>Pseudomonadota</taxon>
        <taxon>Alphaproteobacteria</taxon>
        <taxon>Rickettsiales</taxon>
        <taxon>Rickettsiaceae</taxon>
        <taxon>Rickettsieae</taxon>
        <taxon>Rickettsia</taxon>
        <taxon>spotted fever group</taxon>
    </lineage>
</organism>
<gene>
    <name evidence="1" type="ordered locus">MCI_06730</name>
</gene>
<dbReference type="Proteomes" id="UP000008008">
    <property type="component" value="Chromosome"/>
</dbReference>
<evidence type="ECO:0000313" key="2">
    <source>
        <dbReference type="Proteomes" id="UP000008008"/>
    </source>
</evidence>
<sequence length="59" mass="6928">MLKKYNSHINEQLKINTIQKYLGAKSANNYKDMDVNDYNYDLPDNVLKTVKIKMALLIH</sequence>
<reference evidence="2" key="1">
    <citation type="submission" date="2012-02" db="EMBL/GenBank/DDBJ databases">
        <title>Complete genome sequence of Rickettsia montanensis strain OSU 85-930.</title>
        <authorList>
            <person name="Johnson S.L."/>
            <person name="Munk A.C."/>
            <person name="Han S."/>
            <person name="Bruce D.C."/>
            <person name="Dasch G.A."/>
        </authorList>
    </citation>
    <scope>NUCLEOTIDE SEQUENCE [LARGE SCALE GENOMIC DNA]</scope>
    <source>
        <strain evidence="2">OSU 85-930</strain>
    </source>
</reference>
<protein>
    <submittedName>
        <fullName evidence="1">Uncharacterized protein</fullName>
    </submittedName>
</protein>
<proteinExistence type="predicted"/>
<name>H8KDE0_RICMS</name>
<dbReference type="AlphaFoldDB" id="H8KDE0"/>